<proteinExistence type="predicted"/>
<dbReference type="EMBL" id="BMAO01039337">
    <property type="protein sequence ID" value="GFR30735.1"/>
    <property type="molecule type" value="Genomic_DNA"/>
</dbReference>
<accession>A0A8X6JCZ2</accession>
<evidence type="ECO:0000313" key="1">
    <source>
        <dbReference type="EMBL" id="GFR30735.1"/>
    </source>
</evidence>
<sequence>MVRRSLAFSPPQFSHPFSFPSQISANSRRRLSSYLRAPRHNRQPRLSPFHVSTVEALEPRRWYTIPEFLPHHTGKSRFACIEYFVE</sequence>
<name>A0A8X6JCZ2_TRICU</name>
<dbReference type="OrthoDB" id="10480456at2759"/>
<gene>
    <name evidence="1" type="ORF">TNCT_432981</name>
</gene>
<reference evidence="1" key="1">
    <citation type="submission" date="2020-07" db="EMBL/GenBank/DDBJ databases">
        <title>Multicomponent nature underlies the extraordinary mechanical properties of spider dragline silk.</title>
        <authorList>
            <person name="Kono N."/>
            <person name="Nakamura H."/>
            <person name="Mori M."/>
            <person name="Yoshida Y."/>
            <person name="Ohtoshi R."/>
            <person name="Malay A.D."/>
            <person name="Moran D.A.P."/>
            <person name="Tomita M."/>
            <person name="Numata K."/>
            <person name="Arakawa K."/>
        </authorList>
    </citation>
    <scope>NUCLEOTIDE SEQUENCE</scope>
</reference>
<evidence type="ECO:0000313" key="2">
    <source>
        <dbReference type="Proteomes" id="UP000887116"/>
    </source>
</evidence>
<protein>
    <submittedName>
        <fullName evidence="1">Uncharacterized protein</fullName>
    </submittedName>
</protein>
<dbReference type="Proteomes" id="UP000887116">
    <property type="component" value="Unassembled WGS sequence"/>
</dbReference>
<keyword evidence="2" id="KW-1185">Reference proteome</keyword>
<dbReference type="AlphaFoldDB" id="A0A8X6JCZ2"/>
<comment type="caution">
    <text evidence="1">The sequence shown here is derived from an EMBL/GenBank/DDBJ whole genome shotgun (WGS) entry which is preliminary data.</text>
</comment>
<organism evidence="1 2">
    <name type="scientific">Trichonephila clavata</name>
    <name type="common">Joro spider</name>
    <name type="synonym">Nephila clavata</name>
    <dbReference type="NCBI Taxonomy" id="2740835"/>
    <lineage>
        <taxon>Eukaryota</taxon>
        <taxon>Metazoa</taxon>
        <taxon>Ecdysozoa</taxon>
        <taxon>Arthropoda</taxon>
        <taxon>Chelicerata</taxon>
        <taxon>Arachnida</taxon>
        <taxon>Araneae</taxon>
        <taxon>Araneomorphae</taxon>
        <taxon>Entelegynae</taxon>
        <taxon>Araneoidea</taxon>
        <taxon>Nephilidae</taxon>
        <taxon>Trichonephila</taxon>
    </lineage>
</organism>